<evidence type="ECO:0000313" key="1">
    <source>
        <dbReference type="Proteomes" id="UP000095287"/>
    </source>
</evidence>
<organism evidence="1 2">
    <name type="scientific">Steinernema glaseri</name>
    <dbReference type="NCBI Taxonomy" id="37863"/>
    <lineage>
        <taxon>Eukaryota</taxon>
        <taxon>Metazoa</taxon>
        <taxon>Ecdysozoa</taxon>
        <taxon>Nematoda</taxon>
        <taxon>Chromadorea</taxon>
        <taxon>Rhabditida</taxon>
        <taxon>Tylenchina</taxon>
        <taxon>Panagrolaimomorpha</taxon>
        <taxon>Strongyloidoidea</taxon>
        <taxon>Steinernematidae</taxon>
        <taxon>Steinernema</taxon>
    </lineage>
</organism>
<keyword evidence="1" id="KW-1185">Reference proteome</keyword>
<evidence type="ECO:0000313" key="2">
    <source>
        <dbReference type="WBParaSite" id="L893_g29183.t1"/>
    </source>
</evidence>
<name>A0A1I7ZRT7_9BILA</name>
<accession>A0A1I7ZRT7</accession>
<proteinExistence type="predicted"/>
<dbReference type="WBParaSite" id="L893_g29183.t1">
    <property type="protein sequence ID" value="L893_g29183.t1"/>
    <property type="gene ID" value="L893_g29183"/>
</dbReference>
<sequence>MWRGYLRCNLLALTIAARPKLTKEEPKINTIRDGTCGKVRTGGRGFEGGGGLEGEELCPGALGGGGAGCACGGPLLGINVNASHVIAKTEANDRFSRALSISRALSNLLRRRGCDARGDGIPCATACASGNWERTLEPKEYNV</sequence>
<dbReference type="AlphaFoldDB" id="A0A1I7ZRT7"/>
<protein>
    <submittedName>
        <fullName evidence="2">Secreted protein</fullName>
    </submittedName>
</protein>
<dbReference type="Proteomes" id="UP000095287">
    <property type="component" value="Unplaced"/>
</dbReference>
<reference evidence="2" key="1">
    <citation type="submission" date="2016-11" db="UniProtKB">
        <authorList>
            <consortium name="WormBaseParasite"/>
        </authorList>
    </citation>
    <scope>IDENTIFICATION</scope>
</reference>